<comment type="caution">
    <text evidence="11">The sequence shown here is derived from an EMBL/GenBank/DDBJ whole genome shotgun (WGS) entry which is preliminary data.</text>
</comment>
<dbReference type="PANTHER" id="PTHR30489">
    <property type="entry name" value="LIPOPROTEIN-RELEASING SYSTEM TRANSMEMBRANE PROTEIN LOLE"/>
    <property type="match status" value="1"/>
</dbReference>
<keyword evidence="5 8" id="KW-0812">Transmembrane</keyword>
<dbReference type="Pfam" id="PF02687">
    <property type="entry name" value="FtsX"/>
    <property type="match status" value="1"/>
</dbReference>
<dbReference type="EMBL" id="SWCI01000005">
    <property type="protein sequence ID" value="TKB49015.1"/>
    <property type="molecule type" value="Genomic_DNA"/>
</dbReference>
<feature type="domain" description="ABC3 transporter permease C-terminal" evidence="9">
    <location>
        <begin position="274"/>
        <end position="407"/>
    </location>
</feature>
<dbReference type="PANTHER" id="PTHR30489:SF0">
    <property type="entry name" value="LIPOPROTEIN-RELEASING SYSTEM TRANSMEMBRANE PROTEIN LOLE"/>
    <property type="match status" value="1"/>
</dbReference>
<feature type="transmembrane region" description="Helical" evidence="8">
    <location>
        <begin position="23"/>
        <end position="49"/>
    </location>
</feature>
<protein>
    <submittedName>
        <fullName evidence="11">Lipoprotein-releasing ABC transporter permease subunit LolE</fullName>
    </submittedName>
</protein>
<feature type="transmembrane region" description="Helical" evidence="8">
    <location>
        <begin position="316"/>
        <end position="343"/>
    </location>
</feature>
<accession>A0A4U1BDY0</accession>
<evidence type="ECO:0000259" key="10">
    <source>
        <dbReference type="Pfam" id="PF12704"/>
    </source>
</evidence>
<proteinExistence type="inferred from homology"/>
<dbReference type="Pfam" id="PF12704">
    <property type="entry name" value="MacB_PCD"/>
    <property type="match status" value="1"/>
</dbReference>
<evidence type="ECO:0000313" key="11">
    <source>
        <dbReference type="EMBL" id="TKB49015.1"/>
    </source>
</evidence>
<dbReference type="RefSeq" id="WP_136853207.1">
    <property type="nucleotide sequence ID" value="NZ_SWCI01000005.1"/>
</dbReference>
<comment type="similarity">
    <text evidence="2">Belongs to the ABC-4 integral membrane protein family. LolC/E subfamily.</text>
</comment>
<organism evidence="11 12">
    <name type="scientific">Ferrimonas sediminicola</name>
    <dbReference type="NCBI Taxonomy" id="2569538"/>
    <lineage>
        <taxon>Bacteria</taxon>
        <taxon>Pseudomonadati</taxon>
        <taxon>Pseudomonadota</taxon>
        <taxon>Gammaproteobacteria</taxon>
        <taxon>Alteromonadales</taxon>
        <taxon>Ferrimonadaceae</taxon>
        <taxon>Ferrimonas</taxon>
    </lineage>
</organism>
<evidence type="ECO:0000256" key="8">
    <source>
        <dbReference type="SAM" id="Phobius"/>
    </source>
</evidence>
<dbReference type="InterPro" id="IPR011925">
    <property type="entry name" value="LolCE_TM"/>
</dbReference>
<evidence type="ECO:0000313" key="12">
    <source>
        <dbReference type="Proteomes" id="UP000305674"/>
    </source>
</evidence>
<dbReference type="AlphaFoldDB" id="A0A4U1BDY0"/>
<dbReference type="InterPro" id="IPR025857">
    <property type="entry name" value="MacB_PCD"/>
</dbReference>
<feature type="transmembrane region" description="Helical" evidence="8">
    <location>
        <begin position="375"/>
        <end position="397"/>
    </location>
</feature>
<dbReference type="OrthoDB" id="9808461at2"/>
<dbReference type="GO" id="GO:0098797">
    <property type="term" value="C:plasma membrane protein complex"/>
    <property type="evidence" value="ECO:0007669"/>
    <property type="project" value="TreeGrafter"/>
</dbReference>
<evidence type="ECO:0000256" key="1">
    <source>
        <dbReference type="ARBA" id="ARBA00004651"/>
    </source>
</evidence>
<dbReference type="InterPro" id="IPR051447">
    <property type="entry name" value="Lipoprotein-release_system"/>
</dbReference>
<keyword evidence="7 8" id="KW-0472">Membrane</keyword>
<evidence type="ECO:0000256" key="6">
    <source>
        <dbReference type="ARBA" id="ARBA00022989"/>
    </source>
</evidence>
<keyword evidence="3" id="KW-0813">Transport</keyword>
<dbReference type="Proteomes" id="UP000305674">
    <property type="component" value="Unassembled WGS sequence"/>
</dbReference>
<keyword evidence="11" id="KW-0449">Lipoprotein</keyword>
<dbReference type="NCBIfam" id="TIGR02212">
    <property type="entry name" value="lolCE"/>
    <property type="match status" value="1"/>
</dbReference>
<evidence type="ECO:0000256" key="5">
    <source>
        <dbReference type="ARBA" id="ARBA00022692"/>
    </source>
</evidence>
<name>A0A4U1BDY0_9GAMM</name>
<keyword evidence="4" id="KW-1003">Cell membrane</keyword>
<sequence length="412" mass="44917">MKNLALIWQLGWRFLRTRHSNRFISVISLSSIIGVALGVTVLILVLSAMNGFERELKERLLAVVPQAELIAVDSPILDWQTMAADALSEPGVEAAAPFTLVEGLLQKGEKLKGVSVRGVDPQLERRVSDARRYMPAAAWQSLAGEGAPLVLGKALASELELKLGDRVTLLVPRPTSQGQRPPKRVVFTLTGLFDLGGEIDRTMAFTSLGKASQIRDFGQGVGGLRLKLVDLFDAPGVIRAVGYRQTHYLYLNDWTRTQGHLYADIQLIRSLMYLVLVLMVAVASFNIICSLVMAVRDKQAEIAILRTMGLERRAVMGAFLVQGALTGLTGCLLGAALGSALGWRLSDLVRALEQSLGVTLLSGEVYFIDFLPSQLIWSDVVTVTLLAFLVTVLASLYPAWQAARQEPAQALR</sequence>
<dbReference type="InterPro" id="IPR003838">
    <property type="entry name" value="ABC3_permease_C"/>
</dbReference>
<evidence type="ECO:0000256" key="4">
    <source>
        <dbReference type="ARBA" id="ARBA00022475"/>
    </source>
</evidence>
<evidence type="ECO:0000256" key="2">
    <source>
        <dbReference type="ARBA" id="ARBA00005236"/>
    </source>
</evidence>
<dbReference type="GO" id="GO:0044874">
    <property type="term" value="P:lipoprotein localization to outer membrane"/>
    <property type="evidence" value="ECO:0007669"/>
    <property type="project" value="TreeGrafter"/>
</dbReference>
<feature type="transmembrane region" description="Helical" evidence="8">
    <location>
        <begin position="271"/>
        <end position="295"/>
    </location>
</feature>
<keyword evidence="6 8" id="KW-1133">Transmembrane helix</keyword>
<evidence type="ECO:0000256" key="7">
    <source>
        <dbReference type="ARBA" id="ARBA00023136"/>
    </source>
</evidence>
<reference evidence="11 12" key="1">
    <citation type="submission" date="2019-04" db="EMBL/GenBank/DDBJ databases">
        <authorList>
            <person name="Hwang J.C."/>
        </authorList>
    </citation>
    <scope>NUCLEOTIDE SEQUENCE [LARGE SCALE GENOMIC DNA]</scope>
    <source>
        <strain evidence="11 12">IMCC35001</strain>
    </source>
</reference>
<dbReference type="NCBIfam" id="NF008357">
    <property type="entry name" value="PRK11146.1"/>
    <property type="match status" value="1"/>
</dbReference>
<evidence type="ECO:0000259" key="9">
    <source>
        <dbReference type="Pfam" id="PF02687"/>
    </source>
</evidence>
<feature type="domain" description="MacB-like periplasmic core" evidence="10">
    <location>
        <begin position="30"/>
        <end position="211"/>
    </location>
</feature>
<gene>
    <name evidence="11" type="primary">lolE</name>
    <name evidence="11" type="ORF">FCL40_10270</name>
</gene>
<keyword evidence="12" id="KW-1185">Reference proteome</keyword>
<dbReference type="GO" id="GO:0042953">
    <property type="term" value="P:lipoprotein transport"/>
    <property type="evidence" value="ECO:0007669"/>
    <property type="project" value="InterPro"/>
</dbReference>
<comment type="subcellular location">
    <subcellularLocation>
        <location evidence="1">Cell membrane</location>
        <topology evidence="1">Multi-pass membrane protein</topology>
    </subcellularLocation>
</comment>
<evidence type="ECO:0000256" key="3">
    <source>
        <dbReference type="ARBA" id="ARBA00022448"/>
    </source>
</evidence>